<dbReference type="RefSeq" id="WP_377945120.1">
    <property type="nucleotide sequence ID" value="NZ_JBHUCX010000089.1"/>
</dbReference>
<evidence type="ECO:0000313" key="1">
    <source>
        <dbReference type="EMBL" id="MFD1677204.1"/>
    </source>
</evidence>
<name>A0ABW4JLG4_9BACL</name>
<organism evidence="1 2">
    <name type="scientific">Alicyclobacillus fodiniaquatilis</name>
    <dbReference type="NCBI Taxonomy" id="1661150"/>
    <lineage>
        <taxon>Bacteria</taxon>
        <taxon>Bacillati</taxon>
        <taxon>Bacillota</taxon>
        <taxon>Bacilli</taxon>
        <taxon>Bacillales</taxon>
        <taxon>Alicyclobacillaceae</taxon>
        <taxon>Alicyclobacillus</taxon>
    </lineage>
</organism>
<evidence type="ECO:0000313" key="2">
    <source>
        <dbReference type="Proteomes" id="UP001597079"/>
    </source>
</evidence>
<dbReference type="SMART" id="SM00855">
    <property type="entry name" value="PGAM"/>
    <property type="match status" value="1"/>
</dbReference>
<dbReference type="PANTHER" id="PTHR48100:SF59">
    <property type="entry name" value="ADENOSYLCOBALAMIN_ALPHA-RIBAZOLE PHOSPHATASE"/>
    <property type="match status" value="1"/>
</dbReference>
<gene>
    <name evidence="1" type="ORF">ACFSB2_21250</name>
</gene>
<proteinExistence type="predicted"/>
<dbReference type="InterPro" id="IPR029033">
    <property type="entry name" value="His_PPase_superfam"/>
</dbReference>
<dbReference type="InterPro" id="IPR013078">
    <property type="entry name" value="His_Pase_superF_clade-1"/>
</dbReference>
<sequence>MQTNLYFVRHAHSTYTPDEFGRPLSAQGIADANRVTELLLREDIDVVVSSPYKRAVQTVQGIADFLGNEILIEMDLRERRIATNDVDDFAQAMKQLWTNPFFSFAGGESNHAAQHRGVSATRNILKKYQGDNVVIGTHGNLMVLIMNHFRGTYDFAFWQQLTMPDIYKLSFCGHHFVDAKRIWGKL</sequence>
<comment type="caution">
    <text evidence="1">The sequence shown here is derived from an EMBL/GenBank/DDBJ whole genome shotgun (WGS) entry which is preliminary data.</text>
</comment>
<dbReference type="PANTHER" id="PTHR48100">
    <property type="entry name" value="BROAD-SPECIFICITY PHOSPHATASE YOR283W-RELATED"/>
    <property type="match status" value="1"/>
</dbReference>
<accession>A0ABW4JLG4</accession>
<dbReference type="Gene3D" id="3.40.50.1240">
    <property type="entry name" value="Phosphoglycerate mutase-like"/>
    <property type="match status" value="1"/>
</dbReference>
<keyword evidence="2" id="KW-1185">Reference proteome</keyword>
<dbReference type="CDD" id="cd07067">
    <property type="entry name" value="HP_PGM_like"/>
    <property type="match status" value="1"/>
</dbReference>
<reference evidence="2" key="1">
    <citation type="journal article" date="2019" name="Int. J. Syst. Evol. Microbiol.">
        <title>The Global Catalogue of Microorganisms (GCM) 10K type strain sequencing project: providing services to taxonomists for standard genome sequencing and annotation.</title>
        <authorList>
            <consortium name="The Broad Institute Genomics Platform"/>
            <consortium name="The Broad Institute Genome Sequencing Center for Infectious Disease"/>
            <person name="Wu L."/>
            <person name="Ma J."/>
        </authorList>
    </citation>
    <scope>NUCLEOTIDE SEQUENCE [LARGE SCALE GENOMIC DNA]</scope>
    <source>
        <strain evidence="2">CGMCC 1.12286</strain>
    </source>
</reference>
<dbReference type="Proteomes" id="UP001597079">
    <property type="component" value="Unassembled WGS sequence"/>
</dbReference>
<protein>
    <submittedName>
        <fullName evidence="1">Histidine phosphatase family protein</fullName>
    </submittedName>
</protein>
<dbReference type="EMBL" id="JBHUCX010000089">
    <property type="protein sequence ID" value="MFD1677204.1"/>
    <property type="molecule type" value="Genomic_DNA"/>
</dbReference>
<dbReference type="Pfam" id="PF00300">
    <property type="entry name" value="His_Phos_1"/>
    <property type="match status" value="1"/>
</dbReference>
<dbReference type="SUPFAM" id="SSF53254">
    <property type="entry name" value="Phosphoglycerate mutase-like"/>
    <property type="match status" value="1"/>
</dbReference>
<dbReference type="InterPro" id="IPR050275">
    <property type="entry name" value="PGM_Phosphatase"/>
</dbReference>